<proteinExistence type="inferred from homology"/>
<comment type="pathway">
    <text evidence="2">Secondary metabolite biosynthesis.</text>
</comment>
<dbReference type="Pfam" id="PF13813">
    <property type="entry name" value="MBOAT_2"/>
    <property type="match status" value="1"/>
</dbReference>
<organism evidence="11 12">
    <name type="scientific">Dendrobium thyrsiflorum</name>
    <name type="common">Pinecone-like raceme dendrobium</name>
    <name type="synonym">Orchid</name>
    <dbReference type="NCBI Taxonomy" id="117978"/>
    <lineage>
        <taxon>Eukaryota</taxon>
        <taxon>Viridiplantae</taxon>
        <taxon>Streptophyta</taxon>
        <taxon>Embryophyta</taxon>
        <taxon>Tracheophyta</taxon>
        <taxon>Spermatophyta</taxon>
        <taxon>Magnoliopsida</taxon>
        <taxon>Liliopsida</taxon>
        <taxon>Asparagales</taxon>
        <taxon>Orchidaceae</taxon>
        <taxon>Epidendroideae</taxon>
        <taxon>Malaxideae</taxon>
        <taxon>Dendrobiinae</taxon>
        <taxon>Dendrobium</taxon>
    </lineage>
</organism>
<comment type="caution">
    <text evidence="11">The sequence shown here is derived from an EMBL/GenBank/DDBJ whole genome shotgun (WGS) entry which is preliminary data.</text>
</comment>
<gene>
    <name evidence="11" type="ORF">M5K25_017409</name>
</gene>
<keyword evidence="12" id="KW-1185">Reference proteome</keyword>
<dbReference type="AlphaFoldDB" id="A0ABD0UUE3"/>
<evidence type="ECO:0000256" key="6">
    <source>
        <dbReference type="ARBA" id="ARBA00022989"/>
    </source>
</evidence>
<evidence type="ECO:0000256" key="9">
    <source>
        <dbReference type="SAM" id="Phobius"/>
    </source>
</evidence>
<dbReference type="InterPro" id="IPR032805">
    <property type="entry name" value="Wax_synthase_dom"/>
</dbReference>
<keyword evidence="4" id="KW-0808">Transferase</keyword>
<evidence type="ECO:0000256" key="1">
    <source>
        <dbReference type="ARBA" id="ARBA00004141"/>
    </source>
</evidence>
<feature type="transmembrane region" description="Helical" evidence="9">
    <location>
        <begin position="17"/>
        <end position="34"/>
    </location>
</feature>
<sequence length="359" mass="39341">MFRIPQKNAVMSGDMEALLKVSASVAALIAYARFAASKTTPGRRRFFALLPAISPLFFLPLSFTSIHFRGISGFFLGWLAVFKLLLLSFDSGPLFPSLSFLTFLPIAVLPVKLRPISPSPKAKPPHLLPTAIKAILLSLLIPLYSHHDRFPHHLLLSIYCLHIYLALELVLGTAAFLAGSLLGLDLEPQFNAPYLSTSLQDFWGRRWNLMVTAILRPSVYGPVRARWGAAAGVVATFLVSGVMHELMFYYLTSAPPTGEVSCFFLLHGVCTAVEGWVKRAAKGGAGERMRVNPAVSAAMTLGFVVLTGFWLFFPPVVRTGSDQRAVEECLAAMRFLEGGGRVILRRLGLQLNLTEAKIL</sequence>
<comment type="subcellular location">
    <subcellularLocation>
        <location evidence="1">Membrane</location>
        <topology evidence="1">Multi-pass membrane protein</topology>
    </subcellularLocation>
</comment>
<dbReference type="GO" id="GO:0016746">
    <property type="term" value="F:acyltransferase activity"/>
    <property type="evidence" value="ECO:0007669"/>
    <property type="project" value="UniProtKB-KW"/>
</dbReference>
<feature type="transmembrane region" description="Helical" evidence="9">
    <location>
        <begin position="289"/>
        <end position="313"/>
    </location>
</feature>
<dbReference type="PIRSF" id="PIRSF037006">
    <property type="entry name" value="Wax_synthase"/>
    <property type="match status" value="1"/>
</dbReference>
<evidence type="ECO:0000313" key="12">
    <source>
        <dbReference type="Proteomes" id="UP001552299"/>
    </source>
</evidence>
<feature type="transmembrane region" description="Helical" evidence="9">
    <location>
        <begin position="156"/>
        <end position="182"/>
    </location>
</feature>
<dbReference type="Proteomes" id="UP001552299">
    <property type="component" value="Unassembled WGS sequence"/>
</dbReference>
<evidence type="ECO:0000256" key="4">
    <source>
        <dbReference type="ARBA" id="ARBA00022679"/>
    </source>
</evidence>
<dbReference type="PANTHER" id="PTHR31595:SF57">
    <property type="entry name" value="OS04G0481900 PROTEIN"/>
    <property type="match status" value="1"/>
</dbReference>
<keyword evidence="5 9" id="KW-0812">Transmembrane</keyword>
<evidence type="ECO:0000256" key="8">
    <source>
        <dbReference type="ARBA" id="ARBA00023315"/>
    </source>
</evidence>
<evidence type="ECO:0000256" key="3">
    <source>
        <dbReference type="ARBA" id="ARBA00007282"/>
    </source>
</evidence>
<evidence type="ECO:0000256" key="7">
    <source>
        <dbReference type="ARBA" id="ARBA00023136"/>
    </source>
</evidence>
<dbReference type="InterPro" id="IPR044851">
    <property type="entry name" value="Wax_synthase"/>
</dbReference>
<dbReference type="EMBL" id="JANQDX010000013">
    <property type="protein sequence ID" value="KAL0913917.1"/>
    <property type="molecule type" value="Genomic_DNA"/>
</dbReference>
<evidence type="ECO:0000256" key="5">
    <source>
        <dbReference type="ARBA" id="ARBA00022692"/>
    </source>
</evidence>
<dbReference type="PANTHER" id="PTHR31595">
    <property type="entry name" value="LONG-CHAIN-ALCOHOL O-FATTY-ACYLTRANSFERASE 3-RELATED"/>
    <property type="match status" value="1"/>
</dbReference>
<feature type="transmembrane region" description="Helical" evidence="9">
    <location>
        <begin position="94"/>
        <end position="113"/>
    </location>
</feature>
<comment type="similarity">
    <text evidence="3">Belongs to the wax synthase family.</text>
</comment>
<evidence type="ECO:0000259" key="10">
    <source>
        <dbReference type="Pfam" id="PF13813"/>
    </source>
</evidence>
<evidence type="ECO:0000313" key="11">
    <source>
        <dbReference type="EMBL" id="KAL0913917.1"/>
    </source>
</evidence>
<reference evidence="11 12" key="1">
    <citation type="journal article" date="2024" name="Plant Biotechnol. J.">
        <title>Dendrobium thyrsiflorum genome and its molecular insights into genes involved in important horticultural traits.</title>
        <authorList>
            <person name="Chen B."/>
            <person name="Wang J.Y."/>
            <person name="Zheng P.J."/>
            <person name="Li K.L."/>
            <person name="Liang Y.M."/>
            <person name="Chen X.F."/>
            <person name="Zhang C."/>
            <person name="Zhao X."/>
            <person name="He X."/>
            <person name="Zhang G.Q."/>
            <person name="Liu Z.J."/>
            <person name="Xu Q."/>
        </authorList>
    </citation>
    <scope>NUCLEOTIDE SEQUENCE [LARGE SCALE GENOMIC DNA]</scope>
    <source>
        <strain evidence="11">GZMU011</strain>
    </source>
</reference>
<dbReference type="GO" id="GO:0016020">
    <property type="term" value="C:membrane"/>
    <property type="evidence" value="ECO:0007669"/>
    <property type="project" value="UniProtKB-SubCell"/>
</dbReference>
<protein>
    <recommendedName>
        <fullName evidence="10">Wax synthase domain-containing protein</fullName>
    </recommendedName>
</protein>
<dbReference type="InterPro" id="IPR017088">
    <property type="entry name" value="Wax_synthase_Magnoliopsida"/>
</dbReference>
<keyword evidence="8" id="KW-0012">Acyltransferase</keyword>
<keyword evidence="6 9" id="KW-1133">Transmembrane helix</keyword>
<name>A0ABD0UUE3_DENTH</name>
<evidence type="ECO:0000256" key="2">
    <source>
        <dbReference type="ARBA" id="ARBA00005179"/>
    </source>
</evidence>
<feature type="transmembrane region" description="Helical" evidence="9">
    <location>
        <begin position="46"/>
        <end position="64"/>
    </location>
</feature>
<feature type="domain" description="Wax synthase" evidence="10">
    <location>
        <begin position="187"/>
        <end position="265"/>
    </location>
</feature>
<feature type="transmembrane region" description="Helical" evidence="9">
    <location>
        <begin position="227"/>
        <end position="251"/>
    </location>
</feature>
<accession>A0ABD0UUE3</accession>
<feature type="transmembrane region" description="Helical" evidence="9">
    <location>
        <begin position="125"/>
        <end position="144"/>
    </location>
</feature>
<keyword evidence="7 9" id="KW-0472">Membrane</keyword>